<reference evidence="3 4" key="1">
    <citation type="submission" date="2023-10" db="EMBL/GenBank/DDBJ databases">
        <title>complete genome sequence of Corynebacterium pseudokroppenstedtii P15-C1.</title>
        <authorList>
            <person name="Bruggemann H."/>
            <person name="Poehlein A."/>
        </authorList>
    </citation>
    <scope>NUCLEOTIDE SEQUENCE [LARGE SCALE GENOMIC DNA]</scope>
    <source>
        <strain evidence="3 4">P15_C1</strain>
    </source>
</reference>
<evidence type="ECO:0000259" key="2">
    <source>
        <dbReference type="Pfam" id="PF12706"/>
    </source>
</evidence>
<evidence type="ECO:0000313" key="4">
    <source>
        <dbReference type="Proteomes" id="UP001174314"/>
    </source>
</evidence>
<accession>A0AAU0PXY8</accession>
<sequence>MRLTIIGSSGSLAGPQSPASSYLLTPDDGSDPVIMDLGPGAMGVLPQVTDPGRAHIVFTHLHADHCLDFPSLLVWRRFHPQLAAKSKHTFVGPDFSAKHLGLASADAPGDVDDFSDSFVIHSWREGVVQSVGAFDFTPVRVIHPTETYALRAVERGTGHTLVFSADTVYCDQLVDLAKGAHTLLCEASWGVSSEDAAPDMHMSGPEAAMTATRAGVKRLILTHIPPWIDALATVGAAHDHFSGEIDVATPKKTYEF</sequence>
<dbReference type="Proteomes" id="UP001174314">
    <property type="component" value="Chromosome"/>
</dbReference>
<dbReference type="Gene3D" id="3.60.15.10">
    <property type="entry name" value="Ribonuclease Z/Hydroxyacylglutathione hydrolase-like"/>
    <property type="match status" value="1"/>
</dbReference>
<dbReference type="RefSeq" id="WP_221923624.1">
    <property type="nucleotide sequence ID" value="NZ_CP137757.1"/>
</dbReference>
<proteinExistence type="predicted"/>
<dbReference type="PANTHER" id="PTHR46018:SF4">
    <property type="entry name" value="METALLO-HYDROLASE YHFI-RELATED"/>
    <property type="match status" value="1"/>
</dbReference>
<dbReference type="EMBL" id="CP137757">
    <property type="protein sequence ID" value="WPF24401.1"/>
    <property type="molecule type" value="Genomic_DNA"/>
</dbReference>
<dbReference type="PANTHER" id="PTHR46018">
    <property type="entry name" value="ZINC PHOSPHODIESTERASE ELAC PROTEIN 1"/>
    <property type="match status" value="1"/>
</dbReference>
<feature type="region of interest" description="Disordered" evidence="1">
    <location>
        <begin position="1"/>
        <end position="24"/>
    </location>
</feature>
<dbReference type="InterPro" id="IPR001279">
    <property type="entry name" value="Metallo-B-lactamas"/>
</dbReference>
<evidence type="ECO:0000313" key="3">
    <source>
        <dbReference type="EMBL" id="WPF24401.1"/>
    </source>
</evidence>
<feature type="compositionally biased region" description="Polar residues" evidence="1">
    <location>
        <begin position="1"/>
        <end position="11"/>
    </location>
</feature>
<dbReference type="Pfam" id="PF12706">
    <property type="entry name" value="Lactamase_B_2"/>
    <property type="match status" value="1"/>
</dbReference>
<dbReference type="InterPro" id="IPR036866">
    <property type="entry name" value="RibonucZ/Hydroxyglut_hydro"/>
</dbReference>
<dbReference type="SUPFAM" id="SSF56281">
    <property type="entry name" value="Metallo-hydrolase/oxidoreductase"/>
    <property type="match status" value="1"/>
</dbReference>
<name>A0AAU0PXY8_9CORY</name>
<dbReference type="KEGG" id="cpsk:Q0N40_07585"/>
<dbReference type="AlphaFoldDB" id="A0AAU0PXY8"/>
<organism evidence="3 4">
    <name type="scientific">Corynebacterium pseudokroppenstedtii</name>
    <dbReference type="NCBI Taxonomy" id="2804917"/>
    <lineage>
        <taxon>Bacteria</taxon>
        <taxon>Bacillati</taxon>
        <taxon>Actinomycetota</taxon>
        <taxon>Actinomycetes</taxon>
        <taxon>Mycobacteriales</taxon>
        <taxon>Corynebacteriaceae</taxon>
        <taxon>Corynebacterium</taxon>
    </lineage>
</organism>
<dbReference type="CDD" id="cd07716">
    <property type="entry name" value="RNaseZ_short-form-like_MBL-fold"/>
    <property type="match status" value="1"/>
</dbReference>
<gene>
    <name evidence="3" type="ORF">Q0N40_07585</name>
</gene>
<protein>
    <submittedName>
        <fullName evidence="3">MBL fold metallo-hydrolase</fullName>
    </submittedName>
</protein>
<evidence type="ECO:0000256" key="1">
    <source>
        <dbReference type="SAM" id="MobiDB-lite"/>
    </source>
</evidence>
<keyword evidence="4" id="KW-1185">Reference proteome</keyword>
<feature type="domain" description="Metallo-beta-lactamase" evidence="2">
    <location>
        <begin position="51"/>
        <end position="224"/>
    </location>
</feature>
<dbReference type="GO" id="GO:0042781">
    <property type="term" value="F:3'-tRNA processing endoribonuclease activity"/>
    <property type="evidence" value="ECO:0007669"/>
    <property type="project" value="TreeGrafter"/>
</dbReference>